<dbReference type="AlphaFoldDB" id="A0A9D1G845"/>
<evidence type="ECO:0000313" key="6">
    <source>
        <dbReference type="EMBL" id="HIT17431.1"/>
    </source>
</evidence>
<evidence type="ECO:0000256" key="5">
    <source>
        <dbReference type="ARBA" id="ARBA00047913"/>
    </source>
</evidence>
<comment type="caution">
    <text evidence="6">The sequence shown here is derived from an EMBL/GenBank/DDBJ whole genome shotgun (WGS) entry which is preliminary data.</text>
</comment>
<dbReference type="InterPro" id="IPR036113">
    <property type="entry name" value="Asp/Glu-ADT_sf_sub_c"/>
</dbReference>
<evidence type="ECO:0000256" key="3">
    <source>
        <dbReference type="ARBA" id="ARBA00024799"/>
    </source>
</evidence>
<dbReference type="SUPFAM" id="SSF141000">
    <property type="entry name" value="Glu-tRNAGln amidotransferase C subunit"/>
    <property type="match status" value="1"/>
</dbReference>
<dbReference type="Pfam" id="PF02686">
    <property type="entry name" value="GatC"/>
    <property type="match status" value="1"/>
</dbReference>
<gene>
    <name evidence="6" type="ORF">IAD04_03500</name>
</gene>
<comment type="catalytic activity">
    <reaction evidence="4">
        <text>L-aspartyl-tRNA(Asn) + L-glutamine + ATP + H2O = L-asparaginyl-tRNA(Asn) + L-glutamate + ADP + phosphate + 2 H(+)</text>
        <dbReference type="Rhea" id="RHEA:14513"/>
        <dbReference type="Rhea" id="RHEA-COMP:9674"/>
        <dbReference type="Rhea" id="RHEA-COMP:9677"/>
        <dbReference type="ChEBI" id="CHEBI:15377"/>
        <dbReference type="ChEBI" id="CHEBI:15378"/>
        <dbReference type="ChEBI" id="CHEBI:29985"/>
        <dbReference type="ChEBI" id="CHEBI:30616"/>
        <dbReference type="ChEBI" id="CHEBI:43474"/>
        <dbReference type="ChEBI" id="CHEBI:58359"/>
        <dbReference type="ChEBI" id="CHEBI:78515"/>
        <dbReference type="ChEBI" id="CHEBI:78516"/>
        <dbReference type="ChEBI" id="CHEBI:456216"/>
    </reaction>
</comment>
<comment type="catalytic activity">
    <reaction evidence="5">
        <text>L-glutamyl-tRNA(Gln) + L-glutamine + ATP + H2O = L-glutaminyl-tRNA(Gln) + L-glutamate + ADP + phosphate + H(+)</text>
        <dbReference type="Rhea" id="RHEA:17521"/>
        <dbReference type="Rhea" id="RHEA-COMP:9681"/>
        <dbReference type="Rhea" id="RHEA-COMP:9684"/>
        <dbReference type="ChEBI" id="CHEBI:15377"/>
        <dbReference type="ChEBI" id="CHEBI:15378"/>
        <dbReference type="ChEBI" id="CHEBI:29985"/>
        <dbReference type="ChEBI" id="CHEBI:30616"/>
        <dbReference type="ChEBI" id="CHEBI:43474"/>
        <dbReference type="ChEBI" id="CHEBI:58359"/>
        <dbReference type="ChEBI" id="CHEBI:78520"/>
        <dbReference type="ChEBI" id="CHEBI:78521"/>
        <dbReference type="ChEBI" id="CHEBI:456216"/>
    </reaction>
</comment>
<reference evidence="6" key="1">
    <citation type="submission" date="2020-10" db="EMBL/GenBank/DDBJ databases">
        <authorList>
            <person name="Gilroy R."/>
        </authorList>
    </citation>
    <scope>NUCLEOTIDE SEQUENCE</scope>
    <source>
        <strain evidence="6">14508</strain>
    </source>
</reference>
<evidence type="ECO:0000313" key="7">
    <source>
        <dbReference type="Proteomes" id="UP000886893"/>
    </source>
</evidence>
<accession>A0A9D1G845</accession>
<protein>
    <submittedName>
        <fullName evidence="6">Asp-tRNA(Asn)/Glu-tRNA(Gln) amidotransferase GatCAB subunit C</fullName>
    </submittedName>
</protein>
<evidence type="ECO:0000256" key="1">
    <source>
        <dbReference type="ARBA" id="ARBA00010757"/>
    </source>
</evidence>
<dbReference type="EMBL" id="DVKI01000110">
    <property type="protein sequence ID" value="HIT17431.1"/>
    <property type="molecule type" value="Genomic_DNA"/>
</dbReference>
<comment type="similarity">
    <text evidence="1">Belongs to the GatC family.</text>
</comment>
<evidence type="ECO:0000256" key="4">
    <source>
        <dbReference type="ARBA" id="ARBA00047380"/>
    </source>
</evidence>
<dbReference type="Proteomes" id="UP000886893">
    <property type="component" value="Unassembled WGS sequence"/>
</dbReference>
<organism evidence="6 7">
    <name type="scientific">Candidatus Caccosoma faecigallinarum</name>
    <dbReference type="NCBI Taxonomy" id="2840720"/>
    <lineage>
        <taxon>Bacteria</taxon>
        <taxon>Bacillati</taxon>
        <taxon>Bacillota</taxon>
        <taxon>Bacillota incertae sedis</taxon>
        <taxon>Candidatus Caccosoma</taxon>
    </lineage>
</organism>
<name>A0A9D1G845_9FIRM</name>
<dbReference type="GO" id="GO:0006450">
    <property type="term" value="P:regulation of translational fidelity"/>
    <property type="evidence" value="ECO:0007669"/>
    <property type="project" value="InterPro"/>
</dbReference>
<reference evidence="6" key="2">
    <citation type="journal article" date="2021" name="PeerJ">
        <title>Extensive microbial diversity within the chicken gut microbiome revealed by metagenomics and culture.</title>
        <authorList>
            <person name="Gilroy R."/>
            <person name="Ravi A."/>
            <person name="Getino M."/>
            <person name="Pursley I."/>
            <person name="Horton D.L."/>
            <person name="Alikhan N.F."/>
            <person name="Baker D."/>
            <person name="Gharbi K."/>
            <person name="Hall N."/>
            <person name="Watson M."/>
            <person name="Adriaenssens E.M."/>
            <person name="Foster-Nyarko E."/>
            <person name="Jarju S."/>
            <person name="Secka A."/>
            <person name="Antonio M."/>
            <person name="Oren A."/>
            <person name="Chaudhuri R.R."/>
            <person name="La Ragione R."/>
            <person name="Hildebrand F."/>
            <person name="Pallen M.J."/>
        </authorList>
    </citation>
    <scope>NUCLEOTIDE SEQUENCE</scope>
    <source>
        <strain evidence="6">14508</strain>
    </source>
</reference>
<sequence>MLNKISINQLKELALNLKFDMEEKEYQTLQNEFEIILKQMEMINMDFNTENVEPMSFPFEDYHTYLREDNEIIESSREDILKNAAVVVDGQIKINKVVE</sequence>
<comment type="function">
    <text evidence="3">Allows the formation of correctly charged Asn-tRNA(Asn) or Gln-tRNA(Gln) through the transamidation of misacylated Asp-tRNA(Asn) or Glu-tRNA(Gln) in organisms which lack either or both of asparaginyl-tRNA or glutaminyl-tRNA synthetases. The reaction takes place in the presence of glutamine and ATP through an activated phospho-Asp-tRNA(Asn) or phospho-Glu-tRNA(Gln).</text>
</comment>
<dbReference type="InterPro" id="IPR003837">
    <property type="entry name" value="GatC"/>
</dbReference>
<evidence type="ECO:0000256" key="2">
    <source>
        <dbReference type="ARBA" id="ARBA00011123"/>
    </source>
</evidence>
<comment type="subunit">
    <text evidence="2">Heterotrimer of A, B and C subunits.</text>
</comment>
<proteinExistence type="inferred from homology"/>